<dbReference type="OrthoDB" id="6205933at2759"/>
<gene>
    <name evidence="3" type="ORF">Cgig2_011885</name>
</gene>
<reference evidence="3" key="1">
    <citation type="submission" date="2022-04" db="EMBL/GenBank/DDBJ databases">
        <title>Carnegiea gigantea Genome sequencing and assembly v2.</title>
        <authorList>
            <person name="Copetti D."/>
            <person name="Sanderson M.J."/>
            <person name="Burquez A."/>
            <person name="Wojciechowski M.F."/>
        </authorList>
    </citation>
    <scope>NUCLEOTIDE SEQUENCE</scope>
    <source>
        <strain evidence="3">SGP5-SGP5p</strain>
        <tissue evidence="3">Aerial part</tissue>
    </source>
</reference>
<evidence type="ECO:0000313" key="4">
    <source>
        <dbReference type="Proteomes" id="UP001153076"/>
    </source>
</evidence>
<name>A0A9Q1QE19_9CARY</name>
<keyword evidence="1" id="KW-0175">Coiled coil</keyword>
<protein>
    <submittedName>
        <fullName evidence="3">Uncharacterized protein</fullName>
    </submittedName>
</protein>
<proteinExistence type="predicted"/>
<feature type="coiled-coil region" evidence="1">
    <location>
        <begin position="529"/>
        <end position="556"/>
    </location>
</feature>
<evidence type="ECO:0000256" key="1">
    <source>
        <dbReference type="SAM" id="Coils"/>
    </source>
</evidence>
<evidence type="ECO:0000313" key="3">
    <source>
        <dbReference type="EMBL" id="KAJ8438702.1"/>
    </source>
</evidence>
<feature type="transmembrane region" description="Helical" evidence="2">
    <location>
        <begin position="152"/>
        <end position="171"/>
    </location>
</feature>
<keyword evidence="2" id="KW-0472">Membrane</keyword>
<dbReference type="AlphaFoldDB" id="A0A9Q1QE19"/>
<organism evidence="3 4">
    <name type="scientific">Carnegiea gigantea</name>
    <dbReference type="NCBI Taxonomy" id="171969"/>
    <lineage>
        <taxon>Eukaryota</taxon>
        <taxon>Viridiplantae</taxon>
        <taxon>Streptophyta</taxon>
        <taxon>Embryophyta</taxon>
        <taxon>Tracheophyta</taxon>
        <taxon>Spermatophyta</taxon>
        <taxon>Magnoliopsida</taxon>
        <taxon>eudicotyledons</taxon>
        <taxon>Gunneridae</taxon>
        <taxon>Pentapetalae</taxon>
        <taxon>Caryophyllales</taxon>
        <taxon>Cactineae</taxon>
        <taxon>Cactaceae</taxon>
        <taxon>Cactoideae</taxon>
        <taxon>Echinocereeae</taxon>
        <taxon>Carnegiea</taxon>
    </lineage>
</organism>
<keyword evidence="2" id="KW-1133">Transmembrane helix</keyword>
<keyword evidence="4" id="KW-1185">Reference proteome</keyword>
<comment type="caution">
    <text evidence="3">The sequence shown here is derived from an EMBL/GenBank/DDBJ whole genome shotgun (WGS) entry which is preliminary data.</text>
</comment>
<dbReference type="EMBL" id="JAKOGI010000244">
    <property type="protein sequence ID" value="KAJ8438702.1"/>
    <property type="molecule type" value="Genomic_DNA"/>
</dbReference>
<keyword evidence="2" id="KW-0812">Transmembrane</keyword>
<dbReference type="Proteomes" id="UP001153076">
    <property type="component" value="Unassembled WGS sequence"/>
</dbReference>
<feature type="transmembrane region" description="Helical" evidence="2">
    <location>
        <begin position="46"/>
        <end position="63"/>
    </location>
</feature>
<feature type="transmembrane region" description="Helical" evidence="2">
    <location>
        <begin position="191"/>
        <end position="207"/>
    </location>
</feature>
<sequence>MKSDPGSQTLHLGTLPSITNAGARGWGDCQVIFDDLGMTKGQHTETFLATFLSCWLCTFILSVRDTSCIRPDTFNDASFTVSGVRYCLLMAILASICKGLNEISHSSHPGRVKPSHFSSKRPKNSLVLRGAFVDVHPSPTNLRRLSWMMASYREMTLLILSAFIWVLSLIIVRTTSSWSTTALIDLVDNLVFIRVFLLIWTLIIFLIQKQCFIATTCSHAMEQGLKYYFLGDAIFSREIPLMHFMSGGLRCSFYRLAVHMPKQSDLSHMNISKDKDKLGSKPKLKIVHSGKLLEPFVPPMEDGSSSVKIPGIVVAIPAIPIPAIPTEDKLPIGVCEPSIEKVIELPSEGAENIMDILDAEPIPAECINFKEELAYVPLPSRSQCFLSIGRIPSFGKNLFDSRSSLDGSKGVCSSNDDKVESICRAITPSLRLRNVVWVFGKAILDKESRTPFDGIPSLKGDFDSLYATILQRGVDITPLESEVEGMWLQGLVAKLLRSNTAEKQDSCRIEAQSKLNEASWWLNTEGDHYEAKAAELKQVESRHEELLKELQLLEDQTKYLSFKVAAREHLLQETEGEVIDLQGQIDIINATKVMDATTKASLEKTEVYIKTSFEDLKNFQWNP</sequence>
<accession>A0A9Q1QE19</accession>
<evidence type="ECO:0000256" key="2">
    <source>
        <dbReference type="SAM" id="Phobius"/>
    </source>
</evidence>